<dbReference type="Pfam" id="PF01344">
    <property type="entry name" value="Kelch_1"/>
    <property type="match status" value="1"/>
</dbReference>
<dbReference type="Pfam" id="PF24681">
    <property type="entry name" value="Kelch_KLHDC2_KLHL20_DRC7"/>
    <property type="match status" value="1"/>
</dbReference>
<dbReference type="SUPFAM" id="SSF117281">
    <property type="entry name" value="Kelch motif"/>
    <property type="match status" value="1"/>
</dbReference>
<dbReference type="GO" id="GO:0019760">
    <property type="term" value="P:glucosinolate metabolic process"/>
    <property type="evidence" value="ECO:0007669"/>
    <property type="project" value="UniProtKB-ARBA"/>
</dbReference>
<dbReference type="OrthoDB" id="10250130at2759"/>
<evidence type="ECO:0000256" key="2">
    <source>
        <dbReference type="ARBA" id="ARBA00023004"/>
    </source>
</evidence>
<dbReference type="InterPro" id="IPR006652">
    <property type="entry name" value="Kelch_1"/>
</dbReference>
<name>A0A9P4JSX6_9PLEO</name>
<dbReference type="PANTHER" id="PTHR47435">
    <property type="entry name" value="KELCH REPEAT PROTEIN (AFU_ORTHOLOGUE AFUA_5G12780)"/>
    <property type="match status" value="1"/>
</dbReference>
<gene>
    <name evidence="4" type="ORF">GQ43DRAFT_386693</name>
</gene>
<reference evidence="4" key="1">
    <citation type="journal article" date="2020" name="Stud. Mycol.">
        <title>101 Dothideomycetes genomes: a test case for predicting lifestyles and emergence of pathogens.</title>
        <authorList>
            <person name="Haridas S."/>
            <person name="Albert R."/>
            <person name="Binder M."/>
            <person name="Bloem J."/>
            <person name="Labutti K."/>
            <person name="Salamov A."/>
            <person name="Andreopoulos B."/>
            <person name="Baker S."/>
            <person name="Barry K."/>
            <person name="Bills G."/>
            <person name="Bluhm B."/>
            <person name="Cannon C."/>
            <person name="Castanera R."/>
            <person name="Culley D."/>
            <person name="Daum C."/>
            <person name="Ezra D."/>
            <person name="Gonzalez J."/>
            <person name="Henrissat B."/>
            <person name="Kuo A."/>
            <person name="Liang C."/>
            <person name="Lipzen A."/>
            <person name="Lutzoni F."/>
            <person name="Magnuson J."/>
            <person name="Mondo S."/>
            <person name="Nolan M."/>
            <person name="Ohm R."/>
            <person name="Pangilinan J."/>
            <person name="Park H.-J."/>
            <person name="Ramirez L."/>
            <person name="Alfaro M."/>
            <person name="Sun H."/>
            <person name="Tritt A."/>
            <person name="Yoshinaga Y."/>
            <person name="Zwiers L.-H."/>
            <person name="Turgeon B."/>
            <person name="Goodwin S."/>
            <person name="Spatafora J."/>
            <person name="Crous P."/>
            <person name="Grigoriev I."/>
        </authorList>
    </citation>
    <scope>NUCLEOTIDE SEQUENCE</scope>
    <source>
        <strain evidence="4">ATCC 74209</strain>
    </source>
</reference>
<evidence type="ECO:0000313" key="4">
    <source>
        <dbReference type="EMBL" id="KAF2204976.1"/>
    </source>
</evidence>
<sequence length="466" mass="49188">MEPALAGALYTAENLLTGAVAFAKGIAHPTLPLKATLTHITSVPLPRQNHTVSVVKGRAYIFGGETAKGELADNAMNIVILPSSGVLEADFTAAPARPREHAGPVPAARKGHTAVVIGDSIYVFGGEGVDNEKGRVWVYSTVENSWSYLDPASGSSSFPSHRRGHAAVGAELPGPKVVTYKEQAPQKPADPAKVVPVPAEENSWGTVFVVGGRKVGDSEAEGEGELLNDAWAFDVKSRTWSEIPSPSGQPREGASLALVGDNLYRFGGKGAEAMSSATMQYLEVSSVWKHAEGGTTPMKSGWGWEESGHHTVEGHSSADANGPQARSGAGLESVTTGQGRHYLLAVGGESASSSPESLSSTFLDDIWAFQLLPEHGSAASIKDATRNIIKKDTHMGQWAEVKYQYADTRGEDEKLIPGTPERGMGRRGRFAVSKGTEVDGASVVAWGGVDREGRVLGDGWLITVDR</sequence>
<organism evidence="4 5">
    <name type="scientific">Delitschia confertaspora ATCC 74209</name>
    <dbReference type="NCBI Taxonomy" id="1513339"/>
    <lineage>
        <taxon>Eukaryota</taxon>
        <taxon>Fungi</taxon>
        <taxon>Dikarya</taxon>
        <taxon>Ascomycota</taxon>
        <taxon>Pezizomycotina</taxon>
        <taxon>Dothideomycetes</taxon>
        <taxon>Pleosporomycetidae</taxon>
        <taxon>Pleosporales</taxon>
        <taxon>Delitschiaceae</taxon>
        <taxon>Delitschia</taxon>
    </lineage>
</organism>
<dbReference type="PANTHER" id="PTHR47435:SF4">
    <property type="entry name" value="KELCH REPEAT PROTEIN (AFU_ORTHOLOGUE AFUA_5G12780)"/>
    <property type="match status" value="1"/>
</dbReference>
<feature type="region of interest" description="Disordered" evidence="3">
    <location>
        <begin position="307"/>
        <end position="333"/>
    </location>
</feature>
<proteinExistence type="predicted"/>
<evidence type="ECO:0000313" key="5">
    <source>
        <dbReference type="Proteomes" id="UP000799536"/>
    </source>
</evidence>
<keyword evidence="5" id="KW-1185">Reference proteome</keyword>
<evidence type="ECO:0000256" key="3">
    <source>
        <dbReference type="SAM" id="MobiDB-lite"/>
    </source>
</evidence>
<keyword evidence="1" id="KW-0677">Repeat</keyword>
<protein>
    <submittedName>
        <fullName evidence="4">Galactose oxidase</fullName>
    </submittedName>
</protein>
<dbReference type="InterPro" id="IPR015915">
    <property type="entry name" value="Kelch-typ_b-propeller"/>
</dbReference>
<keyword evidence="2" id="KW-0408">Iron</keyword>
<dbReference type="EMBL" id="ML993864">
    <property type="protein sequence ID" value="KAF2204976.1"/>
    <property type="molecule type" value="Genomic_DNA"/>
</dbReference>
<comment type="caution">
    <text evidence="4">The sequence shown here is derived from an EMBL/GenBank/DDBJ whole genome shotgun (WGS) entry which is preliminary data.</text>
</comment>
<dbReference type="AlphaFoldDB" id="A0A9P4JSX6"/>
<accession>A0A9P4JSX6</accession>
<dbReference type="Gene3D" id="2.120.10.80">
    <property type="entry name" value="Kelch-type beta propeller"/>
    <property type="match status" value="2"/>
</dbReference>
<evidence type="ECO:0000256" key="1">
    <source>
        <dbReference type="ARBA" id="ARBA00022737"/>
    </source>
</evidence>
<dbReference type="Proteomes" id="UP000799536">
    <property type="component" value="Unassembled WGS sequence"/>
</dbReference>